<dbReference type="EC" id="3.4.24.-" evidence="12"/>
<keyword evidence="3 12" id="KW-0964">Secreted</keyword>
<dbReference type="EMBL" id="JAUEPS010000009">
    <property type="protein sequence ID" value="KAK0462289.1"/>
    <property type="molecule type" value="Genomic_DNA"/>
</dbReference>
<dbReference type="Gene3D" id="1.10.390.10">
    <property type="entry name" value="Neutral Protease Domain 2"/>
    <property type="match status" value="1"/>
</dbReference>
<sequence>MFFFIVLDTPSLHLLVPRLILARCEDRGEIGGGDKEGVCDEEEVDGEVMAGARRGIGSGDNGVVVTEARLGRAMGNRWRVPGYGQRKATTHWLWLTGIPCVGILVYSETTGAVEALMTDLADEDSRAEAIGIETISLGPRGTARYKYAQPALECMWYRIDRTVLNANVGIMQLQRTQDHVFSNGWTRSSVVQNMNYSYAKQYREFLFDISQFNLANAMFRVGKAIIFDSSFSNTFSSPITLFNLIVKVQDTLLETQCVTSLKYLTQSDGSVSSFKSKITTAMRGTTTFVDAHSGEILSVTDFVAQETDTITEGKDTLVDPEDHISPSSSWIQDNQTAEAFDYHYDTTLCPTNTFYIISKDHDYIYKYGWTEMSYNLQSKSFVKGGAEGDRVLISVHDSSEMNNTNFATPPDGQSGTCRMYIWTLTTPQRNGALRNDIIVHEFMHGITNLPHWWRMTEHKDATVPDYVLASWVFNNPAGIRTHPYSTNASVNPLRYSSIQNLHEVHDIGEVWANMLHNVYAALVQAHGFSTTAMDDLSGLEGNIVWLHLFIDTHFLCSRVTLPVSTGYKRVGFS</sequence>
<dbReference type="AlphaFoldDB" id="A0AA39NB36"/>
<organism evidence="13 14">
    <name type="scientific">Armillaria tabescens</name>
    <name type="common">Ringless honey mushroom</name>
    <name type="synonym">Agaricus tabescens</name>
    <dbReference type="NCBI Taxonomy" id="1929756"/>
    <lineage>
        <taxon>Eukaryota</taxon>
        <taxon>Fungi</taxon>
        <taxon>Dikarya</taxon>
        <taxon>Basidiomycota</taxon>
        <taxon>Agaricomycotina</taxon>
        <taxon>Agaricomycetes</taxon>
        <taxon>Agaricomycetidae</taxon>
        <taxon>Agaricales</taxon>
        <taxon>Marasmiineae</taxon>
        <taxon>Physalacriaceae</taxon>
        <taxon>Desarmillaria</taxon>
    </lineage>
</organism>
<dbReference type="GeneID" id="85352935"/>
<evidence type="ECO:0000256" key="1">
    <source>
        <dbReference type="ARBA" id="ARBA00004613"/>
    </source>
</evidence>
<dbReference type="GO" id="GO:0008270">
    <property type="term" value="F:zinc ion binding"/>
    <property type="evidence" value="ECO:0007669"/>
    <property type="project" value="InterPro"/>
</dbReference>
<dbReference type="Gene3D" id="3.10.170.10">
    <property type="match status" value="1"/>
</dbReference>
<keyword evidence="5 11" id="KW-0479">Metal-binding</keyword>
<dbReference type="Proteomes" id="UP001175211">
    <property type="component" value="Unassembled WGS sequence"/>
</dbReference>
<evidence type="ECO:0000256" key="7">
    <source>
        <dbReference type="ARBA" id="ARBA00022833"/>
    </source>
</evidence>
<dbReference type="Pfam" id="PF02128">
    <property type="entry name" value="Peptidase_M36"/>
    <property type="match status" value="2"/>
</dbReference>
<keyword evidence="4 12" id="KW-0645">Protease</keyword>
<dbReference type="InterPro" id="IPR050371">
    <property type="entry name" value="Fungal_virulence_M36"/>
</dbReference>
<keyword evidence="8 12" id="KW-0482">Metalloprotease</keyword>
<feature type="active site" evidence="10">
    <location>
        <position position="441"/>
    </location>
</feature>
<evidence type="ECO:0000256" key="12">
    <source>
        <dbReference type="RuleBase" id="RU364017"/>
    </source>
</evidence>
<feature type="binding site" evidence="11">
    <location>
        <position position="440"/>
    </location>
    <ligand>
        <name>Zn(2+)</name>
        <dbReference type="ChEBI" id="CHEBI:29105"/>
        <note>catalytic</note>
    </ligand>
</feature>
<evidence type="ECO:0000313" key="13">
    <source>
        <dbReference type="EMBL" id="KAK0462289.1"/>
    </source>
</evidence>
<gene>
    <name evidence="13" type="ORF">EV420DRAFT_1477040</name>
</gene>
<dbReference type="InterPro" id="IPR001842">
    <property type="entry name" value="Peptidase_M36"/>
</dbReference>
<evidence type="ECO:0000256" key="2">
    <source>
        <dbReference type="ARBA" id="ARBA00006006"/>
    </source>
</evidence>
<dbReference type="PANTHER" id="PTHR33478:SF1">
    <property type="entry name" value="EXTRACELLULAR METALLOPROTEINASE MEP"/>
    <property type="match status" value="1"/>
</dbReference>
<dbReference type="PANTHER" id="PTHR33478">
    <property type="entry name" value="EXTRACELLULAR METALLOPROTEINASE MEP"/>
    <property type="match status" value="1"/>
</dbReference>
<evidence type="ECO:0000256" key="5">
    <source>
        <dbReference type="ARBA" id="ARBA00022723"/>
    </source>
</evidence>
<evidence type="ECO:0000256" key="11">
    <source>
        <dbReference type="PIRSR" id="PIRSR601842-2"/>
    </source>
</evidence>
<comment type="caution">
    <text evidence="13">The sequence shown here is derived from an EMBL/GenBank/DDBJ whole genome shotgun (WGS) entry which is preliminary data.</text>
</comment>
<reference evidence="13" key="1">
    <citation type="submission" date="2023-06" db="EMBL/GenBank/DDBJ databases">
        <authorList>
            <consortium name="Lawrence Berkeley National Laboratory"/>
            <person name="Ahrendt S."/>
            <person name="Sahu N."/>
            <person name="Indic B."/>
            <person name="Wong-Bajracharya J."/>
            <person name="Merenyi Z."/>
            <person name="Ke H.-M."/>
            <person name="Monk M."/>
            <person name="Kocsube S."/>
            <person name="Drula E."/>
            <person name="Lipzen A."/>
            <person name="Balint B."/>
            <person name="Henrissat B."/>
            <person name="Andreopoulos B."/>
            <person name="Martin F.M."/>
            <person name="Harder C.B."/>
            <person name="Rigling D."/>
            <person name="Ford K.L."/>
            <person name="Foster G.D."/>
            <person name="Pangilinan J."/>
            <person name="Papanicolaou A."/>
            <person name="Barry K."/>
            <person name="LaButti K."/>
            <person name="Viragh M."/>
            <person name="Koriabine M."/>
            <person name="Yan M."/>
            <person name="Riley R."/>
            <person name="Champramary S."/>
            <person name="Plett K.L."/>
            <person name="Tsai I.J."/>
            <person name="Slot J."/>
            <person name="Sipos G."/>
            <person name="Plett J."/>
            <person name="Nagy L.G."/>
            <person name="Grigoriev I.V."/>
        </authorList>
    </citation>
    <scope>NUCLEOTIDE SEQUENCE</scope>
    <source>
        <strain evidence="13">CCBAS 213</strain>
    </source>
</reference>
<dbReference type="GO" id="GO:0005615">
    <property type="term" value="C:extracellular space"/>
    <property type="evidence" value="ECO:0007669"/>
    <property type="project" value="InterPro"/>
</dbReference>
<name>A0AA39NB36_ARMTA</name>
<proteinExistence type="inferred from homology"/>
<feature type="binding site" evidence="11">
    <location>
        <position position="444"/>
    </location>
    <ligand>
        <name>Zn(2+)</name>
        <dbReference type="ChEBI" id="CHEBI:29105"/>
        <note>catalytic</note>
    </ligand>
</feature>
<evidence type="ECO:0000256" key="3">
    <source>
        <dbReference type="ARBA" id="ARBA00022525"/>
    </source>
</evidence>
<comment type="subcellular location">
    <subcellularLocation>
        <location evidence="1 12">Secreted</location>
    </subcellularLocation>
</comment>
<evidence type="ECO:0000256" key="9">
    <source>
        <dbReference type="ARBA" id="ARBA00023145"/>
    </source>
</evidence>
<evidence type="ECO:0000256" key="10">
    <source>
        <dbReference type="PIRSR" id="PIRSR601842-1"/>
    </source>
</evidence>
<comment type="similarity">
    <text evidence="2 12">Belongs to the peptidase M36 family.</text>
</comment>
<keyword evidence="14" id="KW-1185">Reference proteome</keyword>
<dbReference type="GO" id="GO:0004222">
    <property type="term" value="F:metalloendopeptidase activity"/>
    <property type="evidence" value="ECO:0007669"/>
    <property type="project" value="InterPro"/>
</dbReference>
<accession>A0AA39NB36</accession>
<evidence type="ECO:0000256" key="4">
    <source>
        <dbReference type="ARBA" id="ARBA00022670"/>
    </source>
</evidence>
<dbReference type="SUPFAM" id="SSF55486">
    <property type="entry name" value="Metalloproteases ('zincins'), catalytic domain"/>
    <property type="match status" value="1"/>
</dbReference>
<dbReference type="GO" id="GO:0006508">
    <property type="term" value="P:proteolysis"/>
    <property type="evidence" value="ECO:0007669"/>
    <property type="project" value="UniProtKB-KW"/>
</dbReference>
<evidence type="ECO:0000313" key="14">
    <source>
        <dbReference type="Proteomes" id="UP001175211"/>
    </source>
</evidence>
<evidence type="ECO:0000256" key="6">
    <source>
        <dbReference type="ARBA" id="ARBA00022801"/>
    </source>
</evidence>
<keyword evidence="9 12" id="KW-0865">Zymogen</keyword>
<keyword evidence="7 11" id="KW-0862">Zinc</keyword>
<dbReference type="InterPro" id="IPR027268">
    <property type="entry name" value="Peptidase_M4/M1_CTD_sf"/>
</dbReference>
<keyword evidence="6 12" id="KW-0378">Hydrolase</keyword>
<evidence type="ECO:0000256" key="8">
    <source>
        <dbReference type="ARBA" id="ARBA00023049"/>
    </source>
</evidence>
<protein>
    <recommendedName>
        <fullName evidence="12">Extracellular metalloproteinase</fullName>
        <ecNumber evidence="12">3.4.24.-</ecNumber>
    </recommendedName>
    <alternativeName>
        <fullName evidence="12">Fungalysin</fullName>
    </alternativeName>
</protein>
<comment type="cofactor">
    <cofactor evidence="11">
        <name>Zn(2+)</name>
        <dbReference type="ChEBI" id="CHEBI:29105"/>
    </cofactor>
    <text evidence="11">Binds 1 zinc ion per subunit.</text>
</comment>
<dbReference type="RefSeq" id="XP_060333901.1">
    <property type="nucleotide sequence ID" value="XM_060469387.1"/>
</dbReference>